<evidence type="ECO:0000313" key="5">
    <source>
        <dbReference type="Proteomes" id="UP000264820"/>
    </source>
</evidence>
<dbReference type="PANTHER" id="PTHR10126">
    <property type="entry name" value="TATA-BOX BINDING PROTEIN"/>
    <property type="match status" value="1"/>
</dbReference>
<dbReference type="InterPro" id="IPR000814">
    <property type="entry name" value="TBP"/>
</dbReference>
<reference evidence="4" key="2">
    <citation type="submission" date="2025-09" db="UniProtKB">
        <authorList>
            <consortium name="Ensembl"/>
        </authorList>
    </citation>
    <scope>IDENTIFICATION</scope>
</reference>
<organism evidence="4 5">
    <name type="scientific">Hippocampus comes</name>
    <name type="common">Tiger tail seahorse</name>
    <dbReference type="NCBI Taxonomy" id="109280"/>
    <lineage>
        <taxon>Eukaryota</taxon>
        <taxon>Metazoa</taxon>
        <taxon>Chordata</taxon>
        <taxon>Craniata</taxon>
        <taxon>Vertebrata</taxon>
        <taxon>Euteleostomi</taxon>
        <taxon>Actinopterygii</taxon>
        <taxon>Neopterygii</taxon>
        <taxon>Teleostei</taxon>
        <taxon>Neoteleostei</taxon>
        <taxon>Acanthomorphata</taxon>
        <taxon>Syngnathiaria</taxon>
        <taxon>Syngnathiformes</taxon>
        <taxon>Syngnathoidei</taxon>
        <taxon>Syngnathidae</taxon>
        <taxon>Hippocampus</taxon>
    </lineage>
</organism>
<proteinExistence type="inferred from homology"/>
<sequence length="154" mass="17401">MEFIARNSWNVQHLSTVFKSLVMKIRKPQTTARIFQSGILFCTGAKSEDESRVAARKFAFKILKLGYPVRFLDFKVLNIGGTCKTFPINLEDLFLAHQDHCSYEPELFPALQYNFRPGMTASIFSSGSISLVGKCDTWMDGGGEFCAENRRGKE</sequence>
<keyword evidence="2" id="KW-0238">DNA-binding</keyword>
<dbReference type="AlphaFoldDB" id="A0A3Q2YQV6"/>
<evidence type="ECO:0000256" key="1">
    <source>
        <dbReference type="ARBA" id="ARBA00005560"/>
    </source>
</evidence>
<evidence type="ECO:0000313" key="4">
    <source>
        <dbReference type="Ensembl" id="ENSHCOP00000015827.1"/>
    </source>
</evidence>
<dbReference type="SUPFAM" id="SSF55945">
    <property type="entry name" value="TATA-box binding protein-like"/>
    <property type="match status" value="2"/>
</dbReference>
<keyword evidence="5" id="KW-1185">Reference proteome</keyword>
<dbReference type="Ensembl" id="ENSHCOT00000023855.1">
    <property type="protein sequence ID" value="ENSHCOP00000015827.1"/>
    <property type="gene ID" value="ENSHCOG00000019510.1"/>
</dbReference>
<dbReference type="GO" id="GO:0003677">
    <property type="term" value="F:DNA binding"/>
    <property type="evidence" value="ECO:0007669"/>
    <property type="project" value="UniProtKB-KW"/>
</dbReference>
<dbReference type="GeneTree" id="ENSGT00940000159561"/>
<name>A0A3Q2YQV6_HIPCM</name>
<keyword evidence="3" id="KW-0804">Transcription</keyword>
<dbReference type="Proteomes" id="UP000264820">
    <property type="component" value="Unplaced"/>
</dbReference>
<accession>A0A3Q2YQV6</accession>
<comment type="similarity">
    <text evidence="1">Belongs to the TBP family.</text>
</comment>
<evidence type="ECO:0000256" key="3">
    <source>
        <dbReference type="ARBA" id="ARBA00023163"/>
    </source>
</evidence>
<dbReference type="InterPro" id="IPR012295">
    <property type="entry name" value="TBP_dom_sf"/>
</dbReference>
<dbReference type="Gene3D" id="3.30.310.10">
    <property type="entry name" value="TATA-Binding Protein"/>
    <property type="match status" value="2"/>
</dbReference>
<dbReference type="Pfam" id="PF00352">
    <property type="entry name" value="TBP"/>
    <property type="match status" value="2"/>
</dbReference>
<protein>
    <submittedName>
        <fullName evidence="4">Uncharacterized protein</fullName>
    </submittedName>
</protein>
<dbReference type="GO" id="GO:0006352">
    <property type="term" value="P:DNA-templated transcription initiation"/>
    <property type="evidence" value="ECO:0007669"/>
    <property type="project" value="InterPro"/>
</dbReference>
<dbReference type="STRING" id="109280.ENSHCOP00000015827"/>
<reference evidence="4" key="1">
    <citation type="submission" date="2025-08" db="UniProtKB">
        <authorList>
            <consortium name="Ensembl"/>
        </authorList>
    </citation>
    <scope>IDENTIFICATION</scope>
</reference>
<dbReference type="PRINTS" id="PR00686">
    <property type="entry name" value="TIFACTORIID"/>
</dbReference>
<dbReference type="OMA" id="KIQLMVA"/>
<evidence type="ECO:0000256" key="2">
    <source>
        <dbReference type="ARBA" id="ARBA00023125"/>
    </source>
</evidence>